<dbReference type="InterPro" id="IPR002110">
    <property type="entry name" value="Ankyrin_rpt"/>
</dbReference>
<dbReference type="PROSITE" id="PS50297">
    <property type="entry name" value="ANK_REP_REGION"/>
    <property type="match status" value="2"/>
</dbReference>
<dbReference type="EMBL" id="KB644413">
    <property type="protein sequence ID" value="EPS31086.1"/>
    <property type="molecule type" value="Genomic_DNA"/>
</dbReference>
<keyword evidence="5" id="KW-1185">Reference proteome</keyword>
<feature type="repeat" description="ANK" evidence="3">
    <location>
        <begin position="278"/>
        <end position="310"/>
    </location>
</feature>
<evidence type="ECO:0000313" key="5">
    <source>
        <dbReference type="Proteomes" id="UP000019376"/>
    </source>
</evidence>
<dbReference type="InterPro" id="IPR036770">
    <property type="entry name" value="Ankyrin_rpt-contain_sf"/>
</dbReference>
<evidence type="ECO:0000256" key="2">
    <source>
        <dbReference type="ARBA" id="ARBA00023043"/>
    </source>
</evidence>
<accession>S7ZQZ5</accession>
<dbReference type="eggNOG" id="KOG0504">
    <property type="taxonomic scope" value="Eukaryota"/>
</dbReference>
<dbReference type="OrthoDB" id="366390at2759"/>
<dbReference type="PROSITE" id="PS50088">
    <property type="entry name" value="ANK_REPEAT"/>
    <property type="match status" value="2"/>
</dbReference>
<organism evidence="4 5">
    <name type="scientific">Penicillium oxalicum (strain 114-2 / CGMCC 5302)</name>
    <name type="common">Penicillium decumbens</name>
    <dbReference type="NCBI Taxonomy" id="933388"/>
    <lineage>
        <taxon>Eukaryota</taxon>
        <taxon>Fungi</taxon>
        <taxon>Dikarya</taxon>
        <taxon>Ascomycota</taxon>
        <taxon>Pezizomycotina</taxon>
        <taxon>Eurotiomycetes</taxon>
        <taxon>Eurotiomycetidae</taxon>
        <taxon>Eurotiales</taxon>
        <taxon>Aspergillaceae</taxon>
        <taxon>Penicillium</taxon>
    </lineage>
</organism>
<keyword evidence="1" id="KW-0677">Repeat</keyword>
<protein>
    <submittedName>
        <fullName evidence="4">Uncharacterized protein</fullName>
    </submittedName>
</protein>
<evidence type="ECO:0000256" key="3">
    <source>
        <dbReference type="PROSITE-ProRule" id="PRU00023"/>
    </source>
</evidence>
<dbReference type="Proteomes" id="UP000019376">
    <property type="component" value="Unassembled WGS sequence"/>
</dbReference>
<dbReference type="PhylomeDB" id="S7ZQZ5"/>
<dbReference type="Gene3D" id="1.25.40.20">
    <property type="entry name" value="Ankyrin repeat-containing domain"/>
    <property type="match status" value="1"/>
</dbReference>
<dbReference type="STRING" id="933388.S7ZQZ5"/>
<keyword evidence="2 3" id="KW-0040">ANK repeat</keyword>
<dbReference type="SUPFAM" id="SSF48403">
    <property type="entry name" value="Ankyrin repeat"/>
    <property type="match status" value="1"/>
</dbReference>
<name>S7ZQZ5_PENO1</name>
<feature type="repeat" description="ANK" evidence="3">
    <location>
        <begin position="245"/>
        <end position="277"/>
    </location>
</feature>
<dbReference type="SMART" id="SM00248">
    <property type="entry name" value="ANK"/>
    <property type="match status" value="2"/>
</dbReference>
<proteinExistence type="predicted"/>
<sequence>MFLSELLDLQKNCGVKLFATARPIPEITDRFISYQLEIRAHECDTYKEEIKNKITEIADGMFLLAQLHFDSIKTQITLKLIEETLRNLSGGPEVYTRAYEDSKRRIEEQDSDASKLSMNILMWITCAKRQLTIPELQEALAVEEDQSCLDEENIIGEAFMVSDWGHHARGVKKDMGKLNLAFLKDDAKVTASIQAPEKWPSWHFENSKKRPRRAPGLHLKAYFGLYEAVSNFFEHNHGVLSRDTFGCTPLFWAAENRQEVVIELLLERGADIDPRDKYGQTPLLLAASNGHESIVELLLGEGGDFYLRDEDGSVRGSNRT</sequence>
<evidence type="ECO:0000313" key="4">
    <source>
        <dbReference type="EMBL" id="EPS31086.1"/>
    </source>
</evidence>
<gene>
    <name evidence="4" type="ORF">PDE_06040</name>
</gene>
<dbReference type="HOGENOM" id="CLU_000288_34_14_1"/>
<reference evidence="4 5" key="1">
    <citation type="journal article" date="2013" name="PLoS ONE">
        <title>Genomic and secretomic analyses reveal unique features of the lignocellulolytic enzyme system of Penicillium decumbens.</title>
        <authorList>
            <person name="Liu G."/>
            <person name="Zhang L."/>
            <person name="Wei X."/>
            <person name="Zou G."/>
            <person name="Qin Y."/>
            <person name="Ma L."/>
            <person name="Li J."/>
            <person name="Zheng H."/>
            <person name="Wang S."/>
            <person name="Wang C."/>
            <person name="Xun L."/>
            <person name="Zhao G.-P."/>
            <person name="Zhou Z."/>
            <person name="Qu Y."/>
        </authorList>
    </citation>
    <scope>NUCLEOTIDE SEQUENCE [LARGE SCALE GENOMIC DNA]</scope>
    <source>
        <strain evidence="5">114-2 / CGMCC 5302</strain>
    </source>
</reference>
<dbReference type="PANTHER" id="PTHR24171">
    <property type="entry name" value="ANKYRIN REPEAT DOMAIN-CONTAINING PROTEIN 39-RELATED"/>
    <property type="match status" value="1"/>
</dbReference>
<evidence type="ECO:0000256" key="1">
    <source>
        <dbReference type="ARBA" id="ARBA00022737"/>
    </source>
</evidence>
<dbReference type="Pfam" id="PF12796">
    <property type="entry name" value="Ank_2"/>
    <property type="match status" value="1"/>
</dbReference>
<dbReference type="AlphaFoldDB" id="S7ZQZ5"/>